<reference evidence="1 2" key="1">
    <citation type="journal article" date="2018" name="Sci. Rep.">
        <title>Genomic signatures of local adaptation to the degree of environmental predictability in rotifers.</title>
        <authorList>
            <person name="Franch-Gras L."/>
            <person name="Hahn C."/>
            <person name="Garcia-Roger E.M."/>
            <person name="Carmona M.J."/>
            <person name="Serra M."/>
            <person name="Gomez A."/>
        </authorList>
    </citation>
    <scope>NUCLEOTIDE SEQUENCE [LARGE SCALE GENOMIC DNA]</scope>
    <source>
        <strain evidence="1">HYR1</strain>
    </source>
</reference>
<evidence type="ECO:0000313" key="1">
    <source>
        <dbReference type="EMBL" id="RNA34294.1"/>
    </source>
</evidence>
<dbReference type="Proteomes" id="UP000276133">
    <property type="component" value="Unassembled WGS sequence"/>
</dbReference>
<dbReference type="AlphaFoldDB" id="A0A3M7SEP6"/>
<comment type="caution">
    <text evidence="1">The sequence shown here is derived from an EMBL/GenBank/DDBJ whole genome shotgun (WGS) entry which is preliminary data.</text>
</comment>
<gene>
    <name evidence="1" type="ORF">BpHYR1_054548</name>
</gene>
<keyword evidence="2" id="KW-1185">Reference proteome</keyword>
<organism evidence="1 2">
    <name type="scientific">Brachionus plicatilis</name>
    <name type="common">Marine rotifer</name>
    <name type="synonym">Brachionus muelleri</name>
    <dbReference type="NCBI Taxonomy" id="10195"/>
    <lineage>
        <taxon>Eukaryota</taxon>
        <taxon>Metazoa</taxon>
        <taxon>Spiralia</taxon>
        <taxon>Gnathifera</taxon>
        <taxon>Rotifera</taxon>
        <taxon>Eurotatoria</taxon>
        <taxon>Monogononta</taxon>
        <taxon>Pseudotrocha</taxon>
        <taxon>Ploima</taxon>
        <taxon>Brachionidae</taxon>
        <taxon>Brachionus</taxon>
    </lineage>
</organism>
<accession>A0A3M7SEP6</accession>
<dbReference type="EMBL" id="REGN01001501">
    <property type="protein sequence ID" value="RNA34294.1"/>
    <property type="molecule type" value="Genomic_DNA"/>
</dbReference>
<protein>
    <submittedName>
        <fullName evidence="1">Uncharacterized protein</fullName>
    </submittedName>
</protein>
<evidence type="ECO:0000313" key="2">
    <source>
        <dbReference type="Proteomes" id="UP000276133"/>
    </source>
</evidence>
<name>A0A3M7SEP6_BRAPC</name>
<proteinExistence type="predicted"/>
<sequence length="83" mass="9326">MFVFVGVYVVVVSFLLPLKKNYNLSLGDIKLKKESRNNKLTLNTGARYSISHDSKSSLSQSLNGTEWLNAALKNIPLKKKKID</sequence>